<dbReference type="FunFam" id="3.30.160.60:FF:000933">
    <property type="entry name" value="zinc finger protein 771"/>
    <property type="match status" value="1"/>
</dbReference>
<comment type="subcellular location">
    <subcellularLocation>
        <location evidence="2">Nucleus</location>
    </subcellularLocation>
</comment>
<protein>
    <submittedName>
        <fullName evidence="16">Oocyte zinc finger protein XlCOF7.1-like</fullName>
    </submittedName>
</protein>
<evidence type="ECO:0000256" key="13">
    <source>
        <dbReference type="SAM" id="MobiDB-lite"/>
    </source>
</evidence>
<dbReference type="InterPro" id="IPR013087">
    <property type="entry name" value="Znf_C2H2_type"/>
</dbReference>
<evidence type="ECO:0000256" key="2">
    <source>
        <dbReference type="ARBA" id="ARBA00004123"/>
    </source>
</evidence>
<keyword evidence="6 12" id="KW-0863">Zinc-finger</keyword>
<feature type="domain" description="C2H2-type" evidence="14">
    <location>
        <begin position="428"/>
        <end position="455"/>
    </location>
</feature>
<keyword evidence="9" id="KW-0238">DNA-binding</keyword>
<keyword evidence="7" id="KW-0862">Zinc</keyword>
<feature type="domain" description="C2H2-type" evidence="14">
    <location>
        <begin position="400"/>
        <end position="427"/>
    </location>
</feature>
<dbReference type="PROSITE" id="PS00028">
    <property type="entry name" value="ZINC_FINGER_C2H2_1"/>
    <property type="match status" value="6"/>
</dbReference>
<evidence type="ECO:0000256" key="9">
    <source>
        <dbReference type="ARBA" id="ARBA00023125"/>
    </source>
</evidence>
<keyword evidence="10" id="KW-0804">Transcription</keyword>
<sequence length="542" mass="60866">MTTSWGGWKDTPSPWFCRDPESDDGGALHAPGSVIQKENNKNDKKILELMSNIIQLLTGEVAIRTHHVSIYFSLDEWDYIKGNKDLYEEEMKEEPQQLHPLDGEYEDKRDIPADLGGTSCYNNEPSKIGAEGAEFYGDGNLTNLEMSPAEQPPPANGIKEEEISWEGRNQSDCSINPVTEQIQGTDTPTPIMGCRMNNSSACNIKEEMDSWEGRDQSDCSINPLKEQGTDKATPIMGCSLAANYKSDNIEEEGASCEEEHLSDYKIITVSEPEQETDTASVIMGCSSNNFLSPNYISVIIAEEPVRWEERNQSDCSINPLTEQIQVTDTPTPIMGSDFSNRVSQGYCHAQDLCRNSDLSNHEGTLNTEEKVFSCPSCQKYFKSESDLIDHQKLHAGEKPFSCFICGKSFSRRSVLAVHQRTHTGEKPHACSECGKTFAHQSDLNRHQKSHTGYKPFSCLDCGKCFTRRWYLNVHRKIHTKEKQFTCSECGKGFTQLSNLNVHYRIHTGEQQYICSACGQCFQNCLALIEHQRSHTGQTAFLP</sequence>
<feature type="domain" description="C2H2-type" evidence="14">
    <location>
        <begin position="484"/>
        <end position="511"/>
    </location>
</feature>
<evidence type="ECO:0000256" key="8">
    <source>
        <dbReference type="ARBA" id="ARBA00023015"/>
    </source>
</evidence>
<dbReference type="PROSITE" id="PS50157">
    <property type="entry name" value="ZINC_FINGER_C2H2_2"/>
    <property type="match status" value="6"/>
</dbReference>
<dbReference type="Proteomes" id="UP000186698">
    <property type="component" value="Chromosome 9_10S"/>
</dbReference>
<organism evidence="15 16">
    <name type="scientific">Xenopus laevis</name>
    <name type="common">African clawed frog</name>
    <dbReference type="NCBI Taxonomy" id="8355"/>
    <lineage>
        <taxon>Eukaryota</taxon>
        <taxon>Metazoa</taxon>
        <taxon>Chordata</taxon>
        <taxon>Craniata</taxon>
        <taxon>Vertebrata</taxon>
        <taxon>Euteleostomi</taxon>
        <taxon>Amphibia</taxon>
        <taxon>Batrachia</taxon>
        <taxon>Anura</taxon>
        <taxon>Pipoidea</taxon>
        <taxon>Pipidae</taxon>
        <taxon>Xenopodinae</taxon>
        <taxon>Xenopus</taxon>
        <taxon>Xenopus</taxon>
    </lineage>
</organism>
<dbReference type="RefSeq" id="XP_041434903.1">
    <property type="nucleotide sequence ID" value="XM_041578969.1"/>
</dbReference>
<evidence type="ECO:0000256" key="4">
    <source>
        <dbReference type="ARBA" id="ARBA00022723"/>
    </source>
</evidence>
<evidence type="ECO:0000259" key="14">
    <source>
        <dbReference type="PROSITE" id="PS50157"/>
    </source>
</evidence>
<evidence type="ECO:0000313" key="16">
    <source>
        <dbReference type="RefSeq" id="XP_041434903.1"/>
    </source>
</evidence>
<dbReference type="GO" id="GO:0006357">
    <property type="term" value="P:regulation of transcription by RNA polymerase II"/>
    <property type="evidence" value="ECO:0000318"/>
    <property type="project" value="GO_Central"/>
</dbReference>
<evidence type="ECO:0000256" key="10">
    <source>
        <dbReference type="ARBA" id="ARBA00023163"/>
    </source>
</evidence>
<evidence type="ECO:0000256" key="12">
    <source>
        <dbReference type="PROSITE-ProRule" id="PRU00042"/>
    </source>
</evidence>
<dbReference type="SMART" id="SM00355">
    <property type="entry name" value="ZnF_C2H2"/>
    <property type="match status" value="6"/>
</dbReference>
<evidence type="ECO:0000256" key="5">
    <source>
        <dbReference type="ARBA" id="ARBA00022737"/>
    </source>
</evidence>
<feature type="region of interest" description="Disordered" evidence="13">
    <location>
        <begin position="1"/>
        <end position="32"/>
    </location>
</feature>
<dbReference type="PANTHER" id="PTHR23235:SF152">
    <property type="entry name" value="SI:DKEY-210J14.3"/>
    <property type="match status" value="1"/>
</dbReference>
<dbReference type="AlphaFoldDB" id="A0A8J1LZI8"/>
<dbReference type="GO" id="GO:0000978">
    <property type="term" value="F:RNA polymerase II cis-regulatory region sequence-specific DNA binding"/>
    <property type="evidence" value="ECO:0000318"/>
    <property type="project" value="GO_Central"/>
</dbReference>
<feature type="domain" description="C2H2-type" evidence="14">
    <location>
        <begin position="456"/>
        <end position="483"/>
    </location>
</feature>
<evidence type="ECO:0000256" key="3">
    <source>
        <dbReference type="ARBA" id="ARBA00006991"/>
    </source>
</evidence>
<dbReference type="GeneID" id="108704282"/>
<dbReference type="GO" id="GO:0008270">
    <property type="term" value="F:zinc ion binding"/>
    <property type="evidence" value="ECO:0007669"/>
    <property type="project" value="UniProtKB-KW"/>
</dbReference>
<dbReference type="Pfam" id="PF00096">
    <property type="entry name" value="zf-C2H2"/>
    <property type="match status" value="5"/>
</dbReference>
<keyword evidence="4" id="KW-0479">Metal-binding</keyword>
<comment type="similarity">
    <text evidence="3">Belongs to the krueppel C2H2-type zinc-finger protein family.</text>
</comment>
<dbReference type="SUPFAM" id="SSF57667">
    <property type="entry name" value="beta-beta-alpha zinc fingers"/>
    <property type="match status" value="3"/>
</dbReference>
<dbReference type="Gene3D" id="3.30.160.60">
    <property type="entry name" value="Classic Zinc Finger"/>
    <property type="match status" value="6"/>
</dbReference>
<evidence type="ECO:0000313" key="15">
    <source>
        <dbReference type="Proteomes" id="UP000186698"/>
    </source>
</evidence>
<dbReference type="GO" id="GO:0005634">
    <property type="term" value="C:nucleus"/>
    <property type="evidence" value="ECO:0007669"/>
    <property type="project" value="UniProtKB-SubCell"/>
</dbReference>
<keyword evidence="5" id="KW-0677">Repeat</keyword>
<dbReference type="KEGG" id="xla:108704282"/>
<gene>
    <name evidence="16" type="primary">LOC108704282</name>
</gene>
<keyword evidence="8" id="KW-0805">Transcription regulation</keyword>
<dbReference type="FunFam" id="3.30.160.60:FF:002672">
    <property type="entry name" value="Zinc finger protein 347"/>
    <property type="match status" value="1"/>
</dbReference>
<comment type="function">
    <text evidence="1">May be involved in transcriptional regulation.</text>
</comment>
<keyword evidence="15" id="KW-1185">Reference proteome</keyword>
<accession>A0A8J1LZI8</accession>
<reference evidence="16" key="1">
    <citation type="submission" date="2025-08" db="UniProtKB">
        <authorList>
            <consortium name="RefSeq"/>
        </authorList>
    </citation>
    <scope>IDENTIFICATION</scope>
    <source>
        <strain evidence="16">J_2021</strain>
        <tissue evidence="16">Erythrocytes</tissue>
    </source>
</reference>
<dbReference type="OrthoDB" id="9622403at2759"/>
<evidence type="ECO:0000256" key="7">
    <source>
        <dbReference type="ARBA" id="ARBA00022833"/>
    </source>
</evidence>
<dbReference type="InterPro" id="IPR036236">
    <property type="entry name" value="Znf_C2H2_sf"/>
</dbReference>
<evidence type="ECO:0000256" key="1">
    <source>
        <dbReference type="ARBA" id="ARBA00003767"/>
    </source>
</evidence>
<evidence type="ECO:0000256" key="6">
    <source>
        <dbReference type="ARBA" id="ARBA00022771"/>
    </source>
</evidence>
<dbReference type="PANTHER" id="PTHR23235">
    <property type="entry name" value="KRUEPPEL-LIKE TRANSCRIPTION FACTOR"/>
    <property type="match status" value="1"/>
</dbReference>
<feature type="domain" description="C2H2-type" evidence="14">
    <location>
        <begin position="372"/>
        <end position="399"/>
    </location>
</feature>
<feature type="domain" description="C2H2-type" evidence="14">
    <location>
        <begin position="512"/>
        <end position="539"/>
    </location>
</feature>
<name>A0A8J1LZI8_XENLA</name>
<keyword evidence="11" id="KW-0539">Nucleus</keyword>
<evidence type="ECO:0000256" key="11">
    <source>
        <dbReference type="ARBA" id="ARBA00023242"/>
    </source>
</evidence>
<dbReference type="FunFam" id="3.30.160.60:FF:001480">
    <property type="entry name" value="Si:cabz01071911.3"/>
    <property type="match status" value="1"/>
</dbReference>
<proteinExistence type="inferred from homology"/>
<dbReference type="FunFam" id="3.30.160.60:FF:002274">
    <property type="entry name" value="Zinc finger protein 432"/>
    <property type="match status" value="1"/>
</dbReference>
<dbReference type="GO" id="GO:0000981">
    <property type="term" value="F:DNA-binding transcription factor activity, RNA polymerase II-specific"/>
    <property type="evidence" value="ECO:0000318"/>
    <property type="project" value="GO_Central"/>
</dbReference>